<protein>
    <recommendedName>
        <fullName evidence="3">Nucleotide-diphospho-sugar transferase domain-containing protein</fullName>
    </recommendedName>
</protein>
<dbReference type="GO" id="GO:0005794">
    <property type="term" value="C:Golgi apparatus"/>
    <property type="evidence" value="ECO:0007669"/>
    <property type="project" value="TreeGrafter"/>
</dbReference>
<reference evidence="4 5" key="1">
    <citation type="journal article" date="2024" name="Science">
        <title>Giant polyketide synthase enzymes in the biosynthesis of giant marine polyether toxins.</title>
        <authorList>
            <person name="Fallon T.R."/>
            <person name="Shende V.V."/>
            <person name="Wierzbicki I.H."/>
            <person name="Pendleton A.L."/>
            <person name="Watervoot N.F."/>
            <person name="Auber R.P."/>
            <person name="Gonzalez D.J."/>
            <person name="Wisecaver J.H."/>
            <person name="Moore B.S."/>
        </authorList>
    </citation>
    <scope>NUCLEOTIDE SEQUENCE [LARGE SCALE GENOMIC DNA]</scope>
    <source>
        <strain evidence="4 5">12B1</strain>
    </source>
</reference>
<dbReference type="GO" id="GO:0016757">
    <property type="term" value="F:glycosyltransferase activity"/>
    <property type="evidence" value="ECO:0007669"/>
    <property type="project" value="TreeGrafter"/>
</dbReference>
<name>A0AB34JDK1_PRYPA</name>
<feature type="chain" id="PRO_5044268845" description="Nucleotide-diphospho-sugar transferase domain-containing protein" evidence="2">
    <location>
        <begin position="26"/>
        <end position="430"/>
    </location>
</feature>
<feature type="compositionally biased region" description="Gly residues" evidence="1">
    <location>
        <begin position="391"/>
        <end position="413"/>
    </location>
</feature>
<sequence>MRLSLAQGLALRSLCLSCMSSIVRGADFDGLGDLEAPGALAAAARLLANTHNELVVLATGPDATSIQMVNNTLVSLEGVGLRRHTLLLADSWTTCRALLAPPCWWSSRTLRKPPSDSRTMTMFWDWRFRFYFIKKLYIASLVRHGFAVLQADTDTVWVHDPFPMLRAMQGSSIIAMKDTALANAGVVYARPGSAAAQRLLDDVAWRVQLFQNWPEVVPEIVPFAKPPYYANSDDQTLLNDAIVSAVTGNRTFLGSTARYEAKNRYNPDGPAWDSTAESHIWRRQLSKMYKRQRSRTVTVPWDSRSTRYAILPLHGANDSVALAPRALFAHLPYDPRNAVTHLTAARGFKAKVSTLQKIGMWNPNGLPKGAEGTPPASSDEHHKGPTRKGAGAKGGAAKGGAAKGGAAKGGAAKGGAKKRWSGRPSDAPEE</sequence>
<evidence type="ECO:0000313" key="4">
    <source>
        <dbReference type="EMBL" id="KAL1518812.1"/>
    </source>
</evidence>
<dbReference type="Pfam" id="PF03407">
    <property type="entry name" value="Nucleotid_trans"/>
    <property type="match status" value="1"/>
</dbReference>
<dbReference type="AlphaFoldDB" id="A0AB34JDK1"/>
<evidence type="ECO:0000259" key="3">
    <source>
        <dbReference type="Pfam" id="PF03407"/>
    </source>
</evidence>
<feature type="domain" description="Nucleotide-diphospho-sugar transferase" evidence="3">
    <location>
        <begin position="134"/>
        <end position="240"/>
    </location>
</feature>
<feature type="signal peptide" evidence="2">
    <location>
        <begin position="1"/>
        <end position="25"/>
    </location>
</feature>
<accession>A0AB34JDK1</accession>
<keyword evidence="2" id="KW-0732">Signal</keyword>
<feature type="region of interest" description="Disordered" evidence="1">
    <location>
        <begin position="359"/>
        <end position="430"/>
    </location>
</feature>
<evidence type="ECO:0000256" key="2">
    <source>
        <dbReference type="SAM" id="SignalP"/>
    </source>
</evidence>
<comment type="caution">
    <text evidence="4">The sequence shown here is derived from an EMBL/GenBank/DDBJ whole genome shotgun (WGS) entry which is preliminary data.</text>
</comment>
<dbReference type="PANTHER" id="PTHR47032">
    <property type="entry name" value="UDP-D-XYLOSE:L-FUCOSE ALPHA-1,3-D-XYLOSYLTRANSFERASE-RELATED"/>
    <property type="match status" value="1"/>
</dbReference>
<proteinExistence type="predicted"/>
<organism evidence="4 5">
    <name type="scientific">Prymnesium parvum</name>
    <name type="common">Toxic golden alga</name>
    <dbReference type="NCBI Taxonomy" id="97485"/>
    <lineage>
        <taxon>Eukaryota</taxon>
        <taxon>Haptista</taxon>
        <taxon>Haptophyta</taxon>
        <taxon>Prymnesiophyceae</taxon>
        <taxon>Prymnesiales</taxon>
        <taxon>Prymnesiaceae</taxon>
        <taxon>Prymnesium</taxon>
    </lineage>
</organism>
<keyword evidence="5" id="KW-1185">Reference proteome</keyword>
<dbReference type="InterPro" id="IPR052636">
    <property type="entry name" value="UDP-D-xylose:L-fucose_XylT"/>
</dbReference>
<dbReference type="EMBL" id="JBGBPQ010000010">
    <property type="protein sequence ID" value="KAL1518812.1"/>
    <property type="molecule type" value="Genomic_DNA"/>
</dbReference>
<evidence type="ECO:0000256" key="1">
    <source>
        <dbReference type="SAM" id="MobiDB-lite"/>
    </source>
</evidence>
<dbReference type="PANTHER" id="PTHR47032:SF1">
    <property type="entry name" value="UDP-D-XYLOSE:L-FUCOSE ALPHA-1,3-D-XYLOSYLTRANSFERASE-RELATED"/>
    <property type="match status" value="1"/>
</dbReference>
<dbReference type="InterPro" id="IPR005069">
    <property type="entry name" value="Nucl-diP-sugar_transferase"/>
</dbReference>
<dbReference type="Proteomes" id="UP001515480">
    <property type="component" value="Unassembled WGS sequence"/>
</dbReference>
<gene>
    <name evidence="4" type="ORF">AB1Y20_003091</name>
</gene>
<evidence type="ECO:0000313" key="5">
    <source>
        <dbReference type="Proteomes" id="UP001515480"/>
    </source>
</evidence>